<reference evidence="2 3" key="1">
    <citation type="journal article" date="2019" name="PLoS Biol.">
        <title>Sex chromosomes control vertical transmission of feminizing Wolbachia symbionts in an isopod.</title>
        <authorList>
            <person name="Becking T."/>
            <person name="Chebbi M.A."/>
            <person name="Giraud I."/>
            <person name="Moumen B."/>
            <person name="Laverre T."/>
            <person name="Caubet Y."/>
            <person name="Peccoud J."/>
            <person name="Gilbert C."/>
            <person name="Cordaux R."/>
        </authorList>
    </citation>
    <scope>NUCLEOTIDE SEQUENCE [LARGE SCALE GENOMIC DNA]</scope>
    <source>
        <strain evidence="2">ANa2</strain>
        <tissue evidence="2">Whole body excluding digestive tract and cuticle</tissue>
    </source>
</reference>
<evidence type="ECO:0000313" key="2">
    <source>
        <dbReference type="EMBL" id="KAB7495401.1"/>
    </source>
</evidence>
<evidence type="ECO:0000256" key="1">
    <source>
        <dbReference type="SAM" id="Phobius"/>
    </source>
</evidence>
<comment type="caution">
    <text evidence="2">The sequence shown here is derived from an EMBL/GenBank/DDBJ whole genome shotgun (WGS) entry which is preliminary data.</text>
</comment>
<organism evidence="2 3">
    <name type="scientific">Armadillidium nasatum</name>
    <dbReference type="NCBI Taxonomy" id="96803"/>
    <lineage>
        <taxon>Eukaryota</taxon>
        <taxon>Metazoa</taxon>
        <taxon>Ecdysozoa</taxon>
        <taxon>Arthropoda</taxon>
        <taxon>Crustacea</taxon>
        <taxon>Multicrustacea</taxon>
        <taxon>Malacostraca</taxon>
        <taxon>Eumalacostraca</taxon>
        <taxon>Peracarida</taxon>
        <taxon>Isopoda</taxon>
        <taxon>Oniscidea</taxon>
        <taxon>Crinocheta</taxon>
        <taxon>Armadillidiidae</taxon>
        <taxon>Armadillidium</taxon>
    </lineage>
</organism>
<evidence type="ECO:0000313" key="3">
    <source>
        <dbReference type="Proteomes" id="UP000326759"/>
    </source>
</evidence>
<feature type="transmembrane region" description="Helical" evidence="1">
    <location>
        <begin position="12"/>
        <end position="29"/>
    </location>
</feature>
<keyword evidence="1" id="KW-0812">Transmembrane</keyword>
<keyword evidence="3" id="KW-1185">Reference proteome</keyword>
<dbReference type="Proteomes" id="UP000326759">
    <property type="component" value="Unassembled WGS sequence"/>
</dbReference>
<protein>
    <submittedName>
        <fullName evidence="2">Uncharacterized protein</fullName>
    </submittedName>
</protein>
<keyword evidence="1" id="KW-1133">Transmembrane helix</keyword>
<keyword evidence="1" id="KW-0472">Membrane</keyword>
<gene>
    <name evidence="2" type="ORF">Anas_01419</name>
</gene>
<sequence>MLSRVGPLADNNLFNLLLLCVFISVFGKLKRILSNKSSTCGSSFAHYLYHRYTLLQIYYVTVISTV</sequence>
<proteinExistence type="predicted"/>
<dbReference type="AlphaFoldDB" id="A0A5N5SMV7"/>
<dbReference type="EMBL" id="SEYY01022640">
    <property type="protein sequence ID" value="KAB7495401.1"/>
    <property type="molecule type" value="Genomic_DNA"/>
</dbReference>
<accession>A0A5N5SMV7</accession>
<name>A0A5N5SMV7_9CRUS</name>